<evidence type="ECO:0000313" key="1">
    <source>
        <dbReference type="EMBL" id="PUU79177.1"/>
    </source>
</evidence>
<proteinExistence type="predicted"/>
<accession>A0A2T6ZUK7</accession>
<evidence type="ECO:0000313" key="2">
    <source>
        <dbReference type="Proteomes" id="UP000244722"/>
    </source>
</evidence>
<organism evidence="1 2">
    <name type="scientific">Tuber borchii</name>
    <name type="common">White truffle</name>
    <dbReference type="NCBI Taxonomy" id="42251"/>
    <lineage>
        <taxon>Eukaryota</taxon>
        <taxon>Fungi</taxon>
        <taxon>Dikarya</taxon>
        <taxon>Ascomycota</taxon>
        <taxon>Pezizomycotina</taxon>
        <taxon>Pezizomycetes</taxon>
        <taxon>Pezizales</taxon>
        <taxon>Tuberaceae</taxon>
        <taxon>Tuber</taxon>
    </lineage>
</organism>
<dbReference type="EMBL" id="NESQ01000098">
    <property type="protein sequence ID" value="PUU79177.1"/>
    <property type="molecule type" value="Genomic_DNA"/>
</dbReference>
<gene>
    <name evidence="1" type="ORF">B9Z19DRAFT_1125547</name>
</gene>
<dbReference type="AlphaFoldDB" id="A0A2T6ZUK7"/>
<dbReference type="OrthoDB" id="5507159at2759"/>
<reference evidence="1 2" key="1">
    <citation type="submission" date="2017-04" db="EMBL/GenBank/DDBJ databases">
        <title>Draft genome sequence of Tuber borchii Vittad., a whitish edible truffle.</title>
        <authorList>
            <consortium name="DOE Joint Genome Institute"/>
            <person name="Murat C."/>
            <person name="Kuo A."/>
            <person name="Barry K.W."/>
            <person name="Clum A."/>
            <person name="Dockter R.B."/>
            <person name="Fauchery L."/>
            <person name="Iotti M."/>
            <person name="Kohler A."/>
            <person name="Labutti K."/>
            <person name="Lindquist E.A."/>
            <person name="Lipzen A."/>
            <person name="Ohm R.A."/>
            <person name="Wang M."/>
            <person name="Grigoriev I.V."/>
            <person name="Zambonelli A."/>
            <person name="Martin F.M."/>
        </authorList>
    </citation>
    <scope>NUCLEOTIDE SEQUENCE [LARGE SCALE GENOMIC DNA]</scope>
    <source>
        <strain evidence="1 2">Tbo3840</strain>
    </source>
</reference>
<name>A0A2T6ZUK7_TUBBO</name>
<sequence>MVKRGSSSFSASSVARSGVVLSKAVEKTFSLEGEVSRLRHHVSVLSRRLHLCEKERDMLRDVASAGLRPDSPFCGDDDCLPPPPGEEVAGAAAVVRLPSPGSVAGVNVAPSVADSVAVSVASSVASSGCFRWETLGSRKRWFPSKGAVVGEVDDDDDLIMGSAEQVAGPVDAGARRSVANRRNVLFRDRVEERRVRDVERMIARDGLSSPTPRPVGVLAPGRDSEFVRWGLRRLPLAAVGPPVVSPHLCPVGTGGVNGTRVRCPCGGSFDRSKLGQHIRGLGGGGGCPRGDLFSDGRKIIAAWDVDLRCLVEGCPVGGAPFTGMAGRILRDGS</sequence>
<protein>
    <submittedName>
        <fullName evidence="1">Uncharacterized protein</fullName>
    </submittedName>
</protein>
<dbReference type="Proteomes" id="UP000244722">
    <property type="component" value="Unassembled WGS sequence"/>
</dbReference>
<keyword evidence="2" id="KW-1185">Reference proteome</keyword>
<comment type="caution">
    <text evidence="1">The sequence shown here is derived from an EMBL/GenBank/DDBJ whole genome shotgun (WGS) entry which is preliminary data.</text>
</comment>